<organism evidence="2 3">
    <name type="scientific">Oesophagostomum dentatum</name>
    <name type="common">Nodular worm</name>
    <dbReference type="NCBI Taxonomy" id="61180"/>
    <lineage>
        <taxon>Eukaryota</taxon>
        <taxon>Metazoa</taxon>
        <taxon>Ecdysozoa</taxon>
        <taxon>Nematoda</taxon>
        <taxon>Chromadorea</taxon>
        <taxon>Rhabditida</taxon>
        <taxon>Rhabditina</taxon>
        <taxon>Rhabditomorpha</taxon>
        <taxon>Strongyloidea</taxon>
        <taxon>Strongylidae</taxon>
        <taxon>Oesophagostomum</taxon>
    </lineage>
</organism>
<dbReference type="AlphaFoldDB" id="A0A0B1SWE2"/>
<feature type="transmembrane region" description="Helical" evidence="1">
    <location>
        <begin position="71"/>
        <end position="92"/>
    </location>
</feature>
<evidence type="ECO:0000313" key="3">
    <source>
        <dbReference type="Proteomes" id="UP000053660"/>
    </source>
</evidence>
<feature type="transmembrane region" description="Helical" evidence="1">
    <location>
        <begin position="154"/>
        <end position="176"/>
    </location>
</feature>
<feature type="non-terminal residue" evidence="2">
    <location>
        <position position="1"/>
    </location>
</feature>
<dbReference type="Pfam" id="PF06653">
    <property type="entry name" value="Claudin_3"/>
    <property type="match status" value="1"/>
</dbReference>
<protein>
    <submittedName>
        <fullName evidence="2">Uncharacterized protein</fullName>
    </submittedName>
</protein>
<evidence type="ECO:0000313" key="2">
    <source>
        <dbReference type="EMBL" id="KHJ87847.1"/>
    </source>
</evidence>
<reference evidence="2 3" key="1">
    <citation type="submission" date="2014-03" db="EMBL/GenBank/DDBJ databases">
        <title>Draft genome of the hookworm Oesophagostomum dentatum.</title>
        <authorList>
            <person name="Mitreva M."/>
        </authorList>
    </citation>
    <scope>NUCLEOTIDE SEQUENCE [LARGE SCALE GENOMIC DNA]</scope>
    <source>
        <strain evidence="2 3">OD-Hann</strain>
    </source>
</reference>
<dbReference type="PANTHER" id="PTHR37446">
    <property type="entry name" value="CLAUDIN-LIKE IN CAENORHABDITIS"/>
    <property type="match status" value="1"/>
</dbReference>
<dbReference type="OrthoDB" id="5823731at2759"/>
<keyword evidence="1" id="KW-0812">Transmembrane</keyword>
<sequence length="182" mass="20324">FYWSLISDWRSLDPRNISLSDVDIEKLKNLPEKMGIFSFACRMPGDTNGTSTLDMKYCEEWWNNLKTWEKIVCAAMVLAALTELFAILWDIFTVCACCCKDFLLHPLTIAAIFAAACLAVAVAVYGINNKDAFEGVEKWEDIQDKFNNEVGYSFWLACGALVLALLDTLIGALTVCMGKSCC</sequence>
<keyword evidence="1" id="KW-1133">Transmembrane helix</keyword>
<dbReference type="Proteomes" id="UP000053660">
    <property type="component" value="Unassembled WGS sequence"/>
</dbReference>
<dbReference type="Gene3D" id="1.20.140.150">
    <property type="match status" value="1"/>
</dbReference>
<accession>A0A0B1SWE2</accession>
<proteinExistence type="predicted"/>
<dbReference type="EMBL" id="KN556887">
    <property type="protein sequence ID" value="KHJ87847.1"/>
    <property type="molecule type" value="Genomic_DNA"/>
</dbReference>
<dbReference type="InterPro" id="IPR009545">
    <property type="entry name" value="Claudin-like"/>
</dbReference>
<name>A0A0B1SWE2_OESDE</name>
<feature type="transmembrane region" description="Helical" evidence="1">
    <location>
        <begin position="104"/>
        <end position="127"/>
    </location>
</feature>
<dbReference type="PANTHER" id="PTHR37446:SF1">
    <property type="entry name" value="CLAUDIN"/>
    <property type="match status" value="1"/>
</dbReference>
<keyword evidence="1" id="KW-0472">Membrane</keyword>
<keyword evidence="3" id="KW-1185">Reference proteome</keyword>
<evidence type="ECO:0000256" key="1">
    <source>
        <dbReference type="SAM" id="Phobius"/>
    </source>
</evidence>
<gene>
    <name evidence="2" type="ORF">OESDEN_12369</name>
</gene>